<evidence type="ECO:0000256" key="1">
    <source>
        <dbReference type="SAM" id="SignalP"/>
    </source>
</evidence>
<feature type="chain" id="PRO_5004102027" description="AB hydrolase-1 domain-containing protein" evidence="1">
    <location>
        <begin position="22"/>
        <end position="333"/>
    </location>
</feature>
<dbReference type="PRINTS" id="PR00412">
    <property type="entry name" value="EPOXHYDRLASE"/>
</dbReference>
<dbReference type="AlphaFoldDB" id="M9R8K8"/>
<dbReference type="Gene3D" id="3.40.50.1820">
    <property type="entry name" value="alpha/beta hydrolase"/>
    <property type="match status" value="1"/>
</dbReference>
<dbReference type="SUPFAM" id="SSF53474">
    <property type="entry name" value="alpha/beta-Hydrolases"/>
    <property type="match status" value="1"/>
</dbReference>
<evidence type="ECO:0000259" key="2">
    <source>
        <dbReference type="Pfam" id="PF00561"/>
    </source>
</evidence>
<dbReference type="GO" id="GO:0003824">
    <property type="term" value="F:catalytic activity"/>
    <property type="evidence" value="ECO:0007669"/>
    <property type="project" value="InterPro"/>
</dbReference>
<name>M9R8K8_9RHOB</name>
<feature type="signal peptide" evidence="1">
    <location>
        <begin position="1"/>
        <end position="21"/>
    </location>
</feature>
<dbReference type="OrthoDB" id="9815441at2"/>
<dbReference type="Proteomes" id="UP000005307">
    <property type="component" value="Chromosome"/>
</dbReference>
<keyword evidence="1" id="KW-0732">Signal</keyword>
<dbReference type="InterPro" id="IPR029058">
    <property type="entry name" value="AB_hydrolase_fold"/>
</dbReference>
<sequence length="333" mass="35238">MKQVLSVSVKIIATLSVAALAGCAALTDRQSSARTVAAETAFPAMGQFIDVNGRQVHAVVAGSGLDVVLIHGAGGNTREFTFAFMDRLTDRYRVIVFDRPGLGYTDRLSENFEGAFNTAAESPAQQAAMLQAAAVQLGADRPILLGHSYGASVALAWALNHPDNIAGVVNLAGPSHPWPGDLGTFYKVNGSAVGGALVPPLIAAFATEAQIESAISGIFTPQTVPDGYLDYIGATLTIRPTNFRANARQVNTLRPHIVQMAQRYATEFSVPLEILHGDLDTTVPLHIHSIPLKAAVPHANLTVLEGVGHMPHHAAPDQVEAAIDRIAVQVRLR</sequence>
<dbReference type="STRING" id="391626.OAN307_c25290"/>
<dbReference type="ESTHER" id="9rhob-b5j5c9">
    <property type="family name" value="6_AlphaBeta_hydrolase"/>
</dbReference>
<reference evidence="3 4" key="1">
    <citation type="journal article" date="2013" name="PLoS ONE">
        <title>Poles Apart: Arctic and Antarctic Octadecabacter strains Share High Genome Plasticity and a New Type of Xanthorhodopsin.</title>
        <authorList>
            <person name="Vollmers J."/>
            <person name="Voget S."/>
            <person name="Dietrich S."/>
            <person name="Gollnow K."/>
            <person name="Smits M."/>
            <person name="Meyer K."/>
            <person name="Brinkhoff T."/>
            <person name="Simon M."/>
            <person name="Daniel R."/>
        </authorList>
    </citation>
    <scope>NUCLEOTIDE SEQUENCE [LARGE SCALE GENOMIC DNA]</scope>
    <source>
        <strain evidence="3 4">307</strain>
    </source>
</reference>
<evidence type="ECO:0000313" key="3">
    <source>
        <dbReference type="EMBL" id="AGI68133.1"/>
    </source>
</evidence>
<dbReference type="KEGG" id="oat:OAN307_c25290"/>
<dbReference type="eggNOG" id="COG2267">
    <property type="taxonomic scope" value="Bacteria"/>
</dbReference>
<evidence type="ECO:0000313" key="4">
    <source>
        <dbReference type="Proteomes" id="UP000005307"/>
    </source>
</evidence>
<protein>
    <recommendedName>
        <fullName evidence="2">AB hydrolase-1 domain-containing protein</fullName>
    </recommendedName>
</protein>
<dbReference type="InterPro" id="IPR000073">
    <property type="entry name" value="AB_hydrolase_1"/>
</dbReference>
<dbReference type="HOGENOM" id="CLU_020336_13_0_5"/>
<dbReference type="InterPro" id="IPR000639">
    <property type="entry name" value="Epox_hydrolase-like"/>
</dbReference>
<dbReference type="PRINTS" id="PR00111">
    <property type="entry name" value="ABHYDROLASE"/>
</dbReference>
<dbReference type="EMBL" id="CP003740">
    <property type="protein sequence ID" value="AGI68133.1"/>
    <property type="molecule type" value="Genomic_DNA"/>
</dbReference>
<dbReference type="PROSITE" id="PS51257">
    <property type="entry name" value="PROKAR_LIPOPROTEIN"/>
    <property type="match status" value="1"/>
</dbReference>
<dbReference type="Pfam" id="PF00561">
    <property type="entry name" value="Abhydrolase_1"/>
    <property type="match status" value="1"/>
</dbReference>
<keyword evidence="4" id="KW-1185">Reference proteome</keyword>
<dbReference type="RefSeq" id="WP_015500149.1">
    <property type="nucleotide sequence ID" value="NC_020911.1"/>
</dbReference>
<organism evidence="3 4">
    <name type="scientific">Octadecabacter antarcticus 307</name>
    <dbReference type="NCBI Taxonomy" id="391626"/>
    <lineage>
        <taxon>Bacteria</taxon>
        <taxon>Pseudomonadati</taxon>
        <taxon>Pseudomonadota</taxon>
        <taxon>Alphaproteobacteria</taxon>
        <taxon>Rhodobacterales</taxon>
        <taxon>Roseobacteraceae</taxon>
        <taxon>Octadecabacter</taxon>
    </lineage>
</organism>
<accession>M9R8K8</accession>
<dbReference type="PANTHER" id="PTHR43689">
    <property type="entry name" value="HYDROLASE"/>
    <property type="match status" value="1"/>
</dbReference>
<gene>
    <name evidence="3" type="ORF">OAN307_c25290</name>
</gene>
<proteinExistence type="predicted"/>
<feature type="domain" description="AB hydrolase-1" evidence="2">
    <location>
        <begin position="67"/>
        <end position="313"/>
    </location>
</feature>
<dbReference type="PANTHER" id="PTHR43689:SF8">
    <property type="entry name" value="ALPHA_BETA-HYDROLASES SUPERFAMILY PROTEIN"/>
    <property type="match status" value="1"/>
</dbReference>